<keyword evidence="3" id="KW-0328">Glycosyltransferase</keyword>
<evidence type="ECO:0000313" key="10">
    <source>
        <dbReference type="EMBL" id="OIP86775.1"/>
    </source>
</evidence>
<reference evidence="10 11" key="1">
    <citation type="journal article" date="2016" name="Environ. Microbiol.">
        <title>Genomic resolution of a cold subsurface aquifer community provides metabolic insights for novel microbes adapted to high CO concentrations.</title>
        <authorList>
            <person name="Probst A.J."/>
            <person name="Castelle C.J."/>
            <person name="Singh A."/>
            <person name="Brown C.T."/>
            <person name="Anantharaman K."/>
            <person name="Sharon I."/>
            <person name="Hug L.A."/>
            <person name="Burstein D."/>
            <person name="Emerson J.B."/>
            <person name="Thomas B.C."/>
            <person name="Banfield J.F."/>
        </authorList>
    </citation>
    <scope>NUCLEOTIDE SEQUENCE [LARGE SCALE GENOMIC DNA]</scope>
    <source>
        <strain evidence="10">CG2_30_33_16</strain>
    </source>
</reference>
<evidence type="ECO:0000256" key="6">
    <source>
        <dbReference type="ARBA" id="ARBA00022989"/>
    </source>
</evidence>
<dbReference type="GO" id="GO:0009103">
    <property type="term" value="P:lipopolysaccharide biosynthetic process"/>
    <property type="evidence" value="ECO:0007669"/>
    <property type="project" value="UniProtKB-ARBA"/>
</dbReference>
<dbReference type="Pfam" id="PF13231">
    <property type="entry name" value="PMT_2"/>
    <property type="match status" value="1"/>
</dbReference>
<feature type="transmembrane region" description="Helical" evidence="8">
    <location>
        <begin position="359"/>
        <end position="380"/>
    </location>
</feature>
<feature type="transmembrane region" description="Helical" evidence="8">
    <location>
        <begin position="120"/>
        <end position="136"/>
    </location>
</feature>
<feature type="transmembrane region" description="Helical" evidence="8">
    <location>
        <begin position="324"/>
        <end position="347"/>
    </location>
</feature>
<gene>
    <name evidence="10" type="ORF">AUK04_00155</name>
</gene>
<feature type="transmembrane region" description="Helical" evidence="8">
    <location>
        <begin position="97"/>
        <end position="114"/>
    </location>
</feature>
<feature type="transmembrane region" description="Helical" evidence="8">
    <location>
        <begin position="299"/>
        <end position="318"/>
    </location>
</feature>
<keyword evidence="7 8" id="KW-0472">Membrane</keyword>
<evidence type="ECO:0000259" key="9">
    <source>
        <dbReference type="Pfam" id="PF13231"/>
    </source>
</evidence>
<comment type="subcellular location">
    <subcellularLocation>
        <location evidence="1">Cell membrane</location>
        <topology evidence="1">Multi-pass membrane protein</topology>
    </subcellularLocation>
</comment>
<name>A0A1J5I119_9BACT</name>
<keyword evidence="6 8" id="KW-1133">Transmembrane helix</keyword>
<evidence type="ECO:0000256" key="7">
    <source>
        <dbReference type="ARBA" id="ARBA00023136"/>
    </source>
</evidence>
<dbReference type="PANTHER" id="PTHR33908:SF11">
    <property type="entry name" value="MEMBRANE PROTEIN"/>
    <property type="match status" value="1"/>
</dbReference>
<dbReference type="Proteomes" id="UP000183758">
    <property type="component" value="Unassembled WGS sequence"/>
</dbReference>
<dbReference type="EMBL" id="MNZM01000002">
    <property type="protein sequence ID" value="OIP86775.1"/>
    <property type="molecule type" value="Genomic_DNA"/>
</dbReference>
<feature type="transmembrane region" description="Helical" evidence="8">
    <location>
        <begin position="12"/>
        <end position="31"/>
    </location>
</feature>
<feature type="transmembrane region" description="Helical" evidence="8">
    <location>
        <begin position="143"/>
        <end position="160"/>
    </location>
</feature>
<comment type="caution">
    <text evidence="10">The sequence shown here is derived from an EMBL/GenBank/DDBJ whole genome shotgun (WGS) entry which is preliminary data.</text>
</comment>
<feature type="transmembrane region" description="Helical" evidence="8">
    <location>
        <begin position="274"/>
        <end position="292"/>
    </location>
</feature>
<dbReference type="GO" id="GO:0016763">
    <property type="term" value="F:pentosyltransferase activity"/>
    <property type="evidence" value="ECO:0007669"/>
    <property type="project" value="TreeGrafter"/>
</dbReference>
<feature type="transmembrane region" description="Helical" evidence="8">
    <location>
        <begin position="67"/>
        <end position="85"/>
    </location>
</feature>
<sequence>MVIKKLIGFTKNHLLLIILLVLFGFFFFYRLDYQTLTSWDEAWYGSISRNMVKSGDFINMTWNGRPYYDHPPMGFWLMATSYKLFGINEFTTRLPSVLLSIFTIILVYFTGIKLFKNETIGYVAALMLGTSVWYLIRVRSGNLDAIFVFFYILTVFLSLYSSKKFYLFPLVGIAFGCLMMSKTLVGLSALPLIIFINFHQLTKIRKNILYLILAIAGFFVVVYPWYHANIARNPLFIEEHFIITGMRNKKTLDSYLHLKAEQPLFYLHMGVRKWYYFWLLGGSFLLVSLAFLKKPVATILLWNLFVLYPFLTSEKTHLWHLIPVYLPMVFISSFGVYKLGIFSLFLVKKITKLNFNKTLINIIFIFFFSFISYIQIKIFYNEVIPGSKYIPDDVAISKTISKYKQTRYLDDDYLPIAVFYSGDNIRTIIDLPDEKRSLLKLFQSDEKDFVVITRYWAPDSLKVNNIPYKVLDKNNSFSIVSRP</sequence>
<evidence type="ECO:0000256" key="1">
    <source>
        <dbReference type="ARBA" id="ARBA00004651"/>
    </source>
</evidence>
<accession>A0A1J5I119</accession>
<keyword evidence="5 8" id="KW-0812">Transmembrane</keyword>
<proteinExistence type="predicted"/>
<dbReference type="AlphaFoldDB" id="A0A1J5I119"/>
<dbReference type="GO" id="GO:0005886">
    <property type="term" value="C:plasma membrane"/>
    <property type="evidence" value="ECO:0007669"/>
    <property type="project" value="UniProtKB-SubCell"/>
</dbReference>
<feature type="transmembrane region" description="Helical" evidence="8">
    <location>
        <begin position="166"/>
        <end position="196"/>
    </location>
</feature>
<evidence type="ECO:0000256" key="8">
    <source>
        <dbReference type="SAM" id="Phobius"/>
    </source>
</evidence>
<keyword evidence="2" id="KW-1003">Cell membrane</keyword>
<dbReference type="InterPro" id="IPR038731">
    <property type="entry name" value="RgtA/B/C-like"/>
</dbReference>
<dbReference type="InterPro" id="IPR050297">
    <property type="entry name" value="LipidA_mod_glycosyltrf_83"/>
</dbReference>
<keyword evidence="4" id="KW-0808">Transferase</keyword>
<feature type="domain" description="Glycosyltransferase RgtA/B/C/D-like" evidence="9">
    <location>
        <begin position="69"/>
        <end position="223"/>
    </location>
</feature>
<dbReference type="PANTHER" id="PTHR33908">
    <property type="entry name" value="MANNOSYLTRANSFERASE YKCB-RELATED"/>
    <property type="match status" value="1"/>
</dbReference>
<evidence type="ECO:0000256" key="3">
    <source>
        <dbReference type="ARBA" id="ARBA00022676"/>
    </source>
</evidence>
<protein>
    <recommendedName>
        <fullName evidence="9">Glycosyltransferase RgtA/B/C/D-like domain-containing protein</fullName>
    </recommendedName>
</protein>
<evidence type="ECO:0000256" key="5">
    <source>
        <dbReference type="ARBA" id="ARBA00022692"/>
    </source>
</evidence>
<organism evidence="10 11">
    <name type="scientific">Candidatus Roizmanbacteria bacterium CG2_30_33_16</name>
    <dbReference type="NCBI Taxonomy" id="1805340"/>
    <lineage>
        <taxon>Bacteria</taxon>
        <taxon>Candidatus Roizmaniibacteriota</taxon>
    </lineage>
</organism>
<evidence type="ECO:0000313" key="11">
    <source>
        <dbReference type="Proteomes" id="UP000183758"/>
    </source>
</evidence>
<evidence type="ECO:0000256" key="2">
    <source>
        <dbReference type="ARBA" id="ARBA00022475"/>
    </source>
</evidence>
<evidence type="ECO:0000256" key="4">
    <source>
        <dbReference type="ARBA" id="ARBA00022679"/>
    </source>
</evidence>
<feature type="transmembrane region" description="Helical" evidence="8">
    <location>
        <begin position="208"/>
        <end position="226"/>
    </location>
</feature>